<organism evidence="8 9">
    <name type="scientific">Chitinophaga fulva</name>
    <dbReference type="NCBI Taxonomy" id="2728842"/>
    <lineage>
        <taxon>Bacteria</taxon>
        <taxon>Pseudomonadati</taxon>
        <taxon>Bacteroidota</taxon>
        <taxon>Chitinophagia</taxon>
        <taxon>Chitinophagales</taxon>
        <taxon>Chitinophagaceae</taxon>
        <taxon>Chitinophaga</taxon>
    </lineage>
</organism>
<keyword evidence="9" id="KW-1185">Reference proteome</keyword>
<comment type="caution">
    <text evidence="8">The sequence shown here is derived from an EMBL/GenBank/DDBJ whole genome shotgun (WGS) entry which is preliminary data.</text>
</comment>
<dbReference type="Pfam" id="PF08281">
    <property type="entry name" value="Sigma70_r4_2"/>
    <property type="match status" value="1"/>
</dbReference>
<name>A0A848GN28_9BACT</name>
<dbReference type="InterPro" id="IPR014327">
    <property type="entry name" value="RNA_pol_sigma70_bacteroid"/>
</dbReference>
<proteinExistence type="inferred from homology"/>
<evidence type="ECO:0000313" key="8">
    <source>
        <dbReference type="EMBL" id="NML38789.1"/>
    </source>
</evidence>
<dbReference type="SUPFAM" id="SSF88946">
    <property type="entry name" value="Sigma2 domain of RNA polymerase sigma factors"/>
    <property type="match status" value="1"/>
</dbReference>
<keyword evidence="5" id="KW-0812">Transmembrane</keyword>
<gene>
    <name evidence="8" type="ORF">HHL17_16395</name>
</gene>
<evidence type="ECO:0000259" key="6">
    <source>
        <dbReference type="Pfam" id="PF04542"/>
    </source>
</evidence>
<dbReference type="SUPFAM" id="SSF88659">
    <property type="entry name" value="Sigma3 and sigma4 domains of RNA polymerase sigma factors"/>
    <property type="match status" value="1"/>
</dbReference>
<dbReference type="GO" id="GO:0003677">
    <property type="term" value="F:DNA binding"/>
    <property type="evidence" value="ECO:0007669"/>
    <property type="project" value="InterPro"/>
</dbReference>
<dbReference type="Proteomes" id="UP000583266">
    <property type="component" value="Unassembled WGS sequence"/>
</dbReference>
<dbReference type="RefSeq" id="WP_169225759.1">
    <property type="nucleotide sequence ID" value="NZ_JABBGC010000001.1"/>
</dbReference>
<dbReference type="InterPro" id="IPR013324">
    <property type="entry name" value="RNA_pol_sigma_r3/r4-like"/>
</dbReference>
<dbReference type="InterPro" id="IPR013249">
    <property type="entry name" value="RNA_pol_sigma70_r4_t2"/>
</dbReference>
<evidence type="ECO:0000313" key="9">
    <source>
        <dbReference type="Proteomes" id="UP000583266"/>
    </source>
</evidence>
<keyword evidence="3" id="KW-0731">Sigma factor</keyword>
<evidence type="ECO:0000256" key="1">
    <source>
        <dbReference type="ARBA" id="ARBA00010641"/>
    </source>
</evidence>
<dbReference type="InterPro" id="IPR039425">
    <property type="entry name" value="RNA_pol_sigma-70-like"/>
</dbReference>
<dbReference type="EMBL" id="JABBGC010000001">
    <property type="protein sequence ID" value="NML38789.1"/>
    <property type="molecule type" value="Genomic_DNA"/>
</dbReference>
<dbReference type="InterPro" id="IPR014284">
    <property type="entry name" value="RNA_pol_sigma-70_dom"/>
</dbReference>
<keyword evidence="4" id="KW-0804">Transcription</keyword>
<feature type="domain" description="RNA polymerase sigma-70 region 2" evidence="6">
    <location>
        <begin position="23"/>
        <end position="87"/>
    </location>
</feature>
<feature type="domain" description="RNA polymerase sigma factor 70 region 4 type 2" evidence="7">
    <location>
        <begin position="120"/>
        <end position="170"/>
    </location>
</feature>
<evidence type="ECO:0000256" key="4">
    <source>
        <dbReference type="ARBA" id="ARBA00023163"/>
    </source>
</evidence>
<reference evidence="8 9" key="1">
    <citation type="submission" date="2020-04" db="EMBL/GenBank/DDBJ databases">
        <title>Chitinophaga sp. G-6-1-13 sp. nov., isolated from soil.</title>
        <authorList>
            <person name="Dahal R.H."/>
            <person name="Chaudhary D.K."/>
        </authorList>
    </citation>
    <scope>NUCLEOTIDE SEQUENCE [LARGE SCALE GENOMIC DNA]</scope>
    <source>
        <strain evidence="8 9">G-6-1-13</strain>
    </source>
</reference>
<dbReference type="InterPro" id="IPR007627">
    <property type="entry name" value="RNA_pol_sigma70_r2"/>
</dbReference>
<dbReference type="GO" id="GO:0006352">
    <property type="term" value="P:DNA-templated transcription initiation"/>
    <property type="evidence" value="ECO:0007669"/>
    <property type="project" value="InterPro"/>
</dbReference>
<dbReference type="PANTHER" id="PTHR43133">
    <property type="entry name" value="RNA POLYMERASE ECF-TYPE SIGMA FACTO"/>
    <property type="match status" value="1"/>
</dbReference>
<sequence length="199" mass="23347">MSNDETVLLGRLRLGDPEAFIAIYNQYYSSLYSYILHFISIPQLAEDALQEVFARIWEIRERINPELSFSGYLYRITRNHVFKLLKKISADEELRTQAILEVYRQTDDAEARVLWKEYEQLLREAVSQLPPQRQRVFRLCREECKSYEEVATELGISRNTVKEHMVLAMRSIQFFFYHHAGGVLPLVVIGCFLPAAIRP</sequence>
<keyword evidence="5" id="KW-0472">Membrane</keyword>
<dbReference type="Gene3D" id="1.10.1740.10">
    <property type="match status" value="1"/>
</dbReference>
<evidence type="ECO:0000259" key="7">
    <source>
        <dbReference type="Pfam" id="PF08281"/>
    </source>
</evidence>
<dbReference type="Pfam" id="PF04542">
    <property type="entry name" value="Sigma70_r2"/>
    <property type="match status" value="1"/>
</dbReference>
<keyword evidence="5" id="KW-1133">Transmembrane helix</keyword>
<evidence type="ECO:0000256" key="5">
    <source>
        <dbReference type="SAM" id="Phobius"/>
    </source>
</evidence>
<feature type="transmembrane region" description="Helical" evidence="5">
    <location>
        <begin position="174"/>
        <end position="197"/>
    </location>
</feature>
<dbReference type="InterPro" id="IPR013325">
    <property type="entry name" value="RNA_pol_sigma_r2"/>
</dbReference>
<dbReference type="CDD" id="cd06171">
    <property type="entry name" value="Sigma70_r4"/>
    <property type="match status" value="1"/>
</dbReference>
<accession>A0A848GN28</accession>
<dbReference type="GO" id="GO:0016987">
    <property type="term" value="F:sigma factor activity"/>
    <property type="evidence" value="ECO:0007669"/>
    <property type="project" value="UniProtKB-KW"/>
</dbReference>
<dbReference type="NCBIfam" id="TIGR02937">
    <property type="entry name" value="sigma70-ECF"/>
    <property type="match status" value="1"/>
</dbReference>
<evidence type="ECO:0000256" key="2">
    <source>
        <dbReference type="ARBA" id="ARBA00023015"/>
    </source>
</evidence>
<dbReference type="AlphaFoldDB" id="A0A848GN28"/>
<dbReference type="NCBIfam" id="TIGR02985">
    <property type="entry name" value="Sig70_bacteroi1"/>
    <property type="match status" value="1"/>
</dbReference>
<keyword evidence="2" id="KW-0805">Transcription regulation</keyword>
<evidence type="ECO:0000256" key="3">
    <source>
        <dbReference type="ARBA" id="ARBA00023082"/>
    </source>
</evidence>
<dbReference type="InterPro" id="IPR036388">
    <property type="entry name" value="WH-like_DNA-bd_sf"/>
</dbReference>
<dbReference type="Gene3D" id="1.10.10.10">
    <property type="entry name" value="Winged helix-like DNA-binding domain superfamily/Winged helix DNA-binding domain"/>
    <property type="match status" value="1"/>
</dbReference>
<protein>
    <submittedName>
        <fullName evidence="8">RNA polymerase sigma-70 factor</fullName>
    </submittedName>
</protein>
<dbReference type="PANTHER" id="PTHR43133:SF46">
    <property type="entry name" value="RNA POLYMERASE SIGMA-70 FACTOR ECF SUBFAMILY"/>
    <property type="match status" value="1"/>
</dbReference>
<comment type="similarity">
    <text evidence="1">Belongs to the sigma-70 factor family. ECF subfamily.</text>
</comment>